<evidence type="ECO:0000256" key="2">
    <source>
        <dbReference type="ARBA" id="ARBA00022475"/>
    </source>
</evidence>
<keyword evidence="10" id="KW-1185">Reference proteome</keyword>
<keyword evidence="5" id="KW-0325">Glycoprotein</keyword>
<evidence type="ECO:0000256" key="6">
    <source>
        <dbReference type="ARBA" id="ARBA00023288"/>
    </source>
</evidence>
<evidence type="ECO:0000256" key="3">
    <source>
        <dbReference type="ARBA" id="ARBA00022729"/>
    </source>
</evidence>
<keyword evidence="6" id="KW-0449">Lipoprotein</keyword>
<keyword evidence="2" id="KW-1003">Cell membrane</keyword>
<organism evidence="9 10">
    <name type="scientific">Acaulospora morrowiae</name>
    <dbReference type="NCBI Taxonomy" id="94023"/>
    <lineage>
        <taxon>Eukaryota</taxon>
        <taxon>Fungi</taxon>
        <taxon>Fungi incertae sedis</taxon>
        <taxon>Mucoromycota</taxon>
        <taxon>Glomeromycotina</taxon>
        <taxon>Glomeromycetes</taxon>
        <taxon>Diversisporales</taxon>
        <taxon>Acaulosporaceae</taxon>
        <taxon>Acaulospora</taxon>
    </lineage>
</organism>
<evidence type="ECO:0000256" key="7">
    <source>
        <dbReference type="ARBA" id="ARBA00037868"/>
    </source>
</evidence>
<evidence type="ECO:0000313" key="9">
    <source>
        <dbReference type="EMBL" id="CAG8527980.1"/>
    </source>
</evidence>
<dbReference type="GO" id="GO:0012505">
    <property type="term" value="C:endomembrane system"/>
    <property type="evidence" value="ECO:0007669"/>
    <property type="project" value="UniProtKB-SubCell"/>
</dbReference>
<gene>
    <name evidence="9" type="ORF">AMORRO_LOCUS4531</name>
</gene>
<evidence type="ECO:0000259" key="8">
    <source>
        <dbReference type="Pfam" id="PF20238"/>
    </source>
</evidence>
<accession>A0A9N9AGP6</accession>
<feature type="domain" description="Copper acquisition factor BIM1-like" evidence="8">
    <location>
        <begin position="144"/>
        <end position="275"/>
    </location>
</feature>
<evidence type="ECO:0000313" key="10">
    <source>
        <dbReference type="Proteomes" id="UP000789342"/>
    </source>
</evidence>
<keyword evidence="4" id="KW-0472">Membrane</keyword>
<comment type="subcellular location">
    <subcellularLocation>
        <location evidence="1">Cell membrane</location>
    </subcellularLocation>
    <subcellularLocation>
        <location evidence="7">Endomembrane system</location>
        <topology evidence="7">Lipid-anchor</topology>
    </subcellularLocation>
</comment>
<evidence type="ECO:0000256" key="4">
    <source>
        <dbReference type="ARBA" id="ARBA00023136"/>
    </source>
</evidence>
<name>A0A9N9AGP6_9GLOM</name>
<evidence type="ECO:0000256" key="5">
    <source>
        <dbReference type="ARBA" id="ARBA00023180"/>
    </source>
</evidence>
<dbReference type="InterPro" id="IPR046530">
    <property type="entry name" value="BIM1-like_dom"/>
</dbReference>
<dbReference type="EMBL" id="CAJVPV010002509">
    <property type="protein sequence ID" value="CAG8527980.1"/>
    <property type="molecule type" value="Genomic_DNA"/>
</dbReference>
<evidence type="ECO:0000256" key="1">
    <source>
        <dbReference type="ARBA" id="ARBA00004236"/>
    </source>
</evidence>
<dbReference type="InterPro" id="IPR046936">
    <property type="entry name" value="BIM1-like"/>
</dbReference>
<dbReference type="Proteomes" id="UP000789342">
    <property type="component" value="Unassembled WGS sequence"/>
</dbReference>
<dbReference type="OrthoDB" id="2146436at2759"/>
<feature type="domain" description="Copper acquisition factor BIM1-like" evidence="8">
    <location>
        <begin position="2"/>
        <end position="129"/>
    </location>
</feature>
<dbReference type="AlphaFoldDB" id="A0A9N9AGP6"/>
<dbReference type="PANTHER" id="PTHR34992:SF1">
    <property type="entry name" value="COPPER ACQUISITION FACTOR BIM1-LIKE DOMAIN-CONTAINING PROTEIN"/>
    <property type="match status" value="1"/>
</dbReference>
<sequence>MHVNYPPPRGYDNGLVGAYPCGGLSSINASTITTFPLTKGNVSLRFGDGDGTLTLYFANNSNGTFIQVSDNETLSVPAGGQNVTVKPDLSKANATVGTLGVLQAVFARANNNGSWYACSDISVISDDSLDKKSGGIPFAVPQSVEPPARGTVEVQEPNPPCGGFNAVNSAKITNFPVSHGQATANFEDGDGTLIYYFSSSSNVTNATSFIQVSDPQSLTIPNSGKQVTTLIDLSRAKAVIGTSGVLQSVFNTSTETWYQCADIKISGAINMSPCTDGILLLIGLVSVLTYFI</sequence>
<comment type="caution">
    <text evidence="9">The sequence shown here is derived from an EMBL/GenBank/DDBJ whole genome shotgun (WGS) entry which is preliminary data.</text>
</comment>
<keyword evidence="3" id="KW-0732">Signal</keyword>
<reference evidence="9" key="1">
    <citation type="submission" date="2021-06" db="EMBL/GenBank/DDBJ databases">
        <authorList>
            <person name="Kallberg Y."/>
            <person name="Tangrot J."/>
            <person name="Rosling A."/>
        </authorList>
    </citation>
    <scope>NUCLEOTIDE SEQUENCE</scope>
    <source>
        <strain evidence="9">CL551</strain>
    </source>
</reference>
<dbReference type="GO" id="GO:0005886">
    <property type="term" value="C:plasma membrane"/>
    <property type="evidence" value="ECO:0007669"/>
    <property type="project" value="UniProtKB-SubCell"/>
</dbReference>
<dbReference type="PANTHER" id="PTHR34992">
    <property type="entry name" value="HYPHAL ANASTAMOSIS-7 PROTEIN"/>
    <property type="match status" value="1"/>
</dbReference>
<protein>
    <submittedName>
        <fullName evidence="9">17945_t:CDS:1</fullName>
    </submittedName>
</protein>
<proteinExistence type="predicted"/>
<dbReference type="Pfam" id="PF20238">
    <property type="entry name" value="BIM1-like_dom"/>
    <property type="match status" value="2"/>
</dbReference>